<dbReference type="VEuPathDB" id="MicrosporidiaDB:VICG_01664"/>
<dbReference type="GO" id="GO:0005524">
    <property type="term" value="F:ATP binding"/>
    <property type="evidence" value="ECO:0007669"/>
    <property type="project" value="UniProtKB-KW"/>
</dbReference>
<dbReference type="AlphaFoldDB" id="L2GKB5"/>
<dbReference type="GeneID" id="19882374"/>
<dbReference type="Gene3D" id="3.40.50.300">
    <property type="entry name" value="P-loop containing nucleotide triphosphate hydrolases"/>
    <property type="match status" value="1"/>
</dbReference>
<dbReference type="InParanoid" id="L2GKB5"/>
<dbReference type="InterPro" id="IPR011545">
    <property type="entry name" value="DEAD/DEAH_box_helicase_dom"/>
</dbReference>
<dbReference type="Proteomes" id="UP000011082">
    <property type="component" value="Unassembled WGS sequence"/>
</dbReference>
<feature type="short sequence motif" description="Q motif" evidence="5">
    <location>
        <begin position="33"/>
        <end position="61"/>
    </location>
</feature>
<keyword evidence="1" id="KW-0547">Nucleotide-binding</keyword>
<evidence type="ECO:0000313" key="8">
    <source>
        <dbReference type="Proteomes" id="UP000011082"/>
    </source>
</evidence>
<keyword evidence="4" id="KW-0067">ATP-binding</keyword>
<evidence type="ECO:0000259" key="6">
    <source>
        <dbReference type="PROSITE" id="PS51195"/>
    </source>
</evidence>
<feature type="domain" description="DEAD-box RNA helicase Q" evidence="6">
    <location>
        <begin position="33"/>
        <end position="61"/>
    </location>
</feature>
<evidence type="ECO:0000256" key="3">
    <source>
        <dbReference type="ARBA" id="ARBA00022806"/>
    </source>
</evidence>
<evidence type="ECO:0000256" key="5">
    <source>
        <dbReference type="PROSITE-ProRule" id="PRU00552"/>
    </source>
</evidence>
<evidence type="ECO:0000313" key="7">
    <source>
        <dbReference type="EMBL" id="ELA41291.1"/>
    </source>
</evidence>
<accession>L2GKB5</accession>
<dbReference type="OrthoDB" id="10265785at2759"/>
<dbReference type="STRING" id="993615.L2GKB5"/>
<sequence>MAEAKTSRKVVFDDESDEIKHIIENTTPSDPHFKWESLNLKPELVKGIYSVGFENPSFIQKKAVPIIAEGKDLRAQAQSGTGKTGAFVIGALQRIDESLKEPKYLC</sequence>
<dbReference type="PANTHER" id="PTHR47960">
    <property type="entry name" value="DEAD-BOX ATP-DEPENDENT RNA HELICASE 50"/>
    <property type="match status" value="1"/>
</dbReference>
<gene>
    <name evidence="7" type="ORF">VICG_01664</name>
</gene>
<name>L2GKB5_VITCO</name>
<reference evidence="8" key="1">
    <citation type="submission" date="2011-05" db="EMBL/GenBank/DDBJ databases">
        <title>The genome sequence of Vittaforma corneae strain ATCC 50505.</title>
        <authorList>
            <consortium name="The Broad Institute Genome Sequencing Platform"/>
            <person name="Cuomo C."/>
            <person name="Didier E."/>
            <person name="Bowers L."/>
            <person name="Young S.K."/>
            <person name="Zeng Q."/>
            <person name="Gargeya S."/>
            <person name="Fitzgerald M."/>
            <person name="Haas B."/>
            <person name="Abouelleil A."/>
            <person name="Alvarado L."/>
            <person name="Arachchi H.M."/>
            <person name="Berlin A."/>
            <person name="Chapman S.B."/>
            <person name="Gearin G."/>
            <person name="Goldberg J."/>
            <person name="Griggs A."/>
            <person name="Gujja S."/>
            <person name="Hansen M."/>
            <person name="Heiman D."/>
            <person name="Howarth C."/>
            <person name="Larimer J."/>
            <person name="Lui A."/>
            <person name="MacDonald P.J.P."/>
            <person name="McCowen C."/>
            <person name="Montmayeur A."/>
            <person name="Murphy C."/>
            <person name="Neiman D."/>
            <person name="Pearson M."/>
            <person name="Priest M."/>
            <person name="Roberts A."/>
            <person name="Saif S."/>
            <person name="Shea T."/>
            <person name="Sisk P."/>
            <person name="Stolte C."/>
            <person name="Sykes S."/>
            <person name="Wortman J."/>
            <person name="Nusbaum C."/>
            <person name="Birren B."/>
        </authorList>
    </citation>
    <scope>NUCLEOTIDE SEQUENCE [LARGE SCALE GENOMIC DNA]</scope>
    <source>
        <strain evidence="8">ATCC 50505</strain>
    </source>
</reference>
<protein>
    <recommendedName>
        <fullName evidence="6">DEAD-box RNA helicase Q domain-containing protein</fullName>
    </recommendedName>
</protein>
<proteinExistence type="predicted"/>
<evidence type="ECO:0000256" key="4">
    <source>
        <dbReference type="ARBA" id="ARBA00022840"/>
    </source>
</evidence>
<organism evidence="7 8">
    <name type="scientific">Vittaforma corneae (strain ATCC 50505)</name>
    <name type="common">Microsporidian parasite</name>
    <name type="synonym">Nosema corneum</name>
    <dbReference type="NCBI Taxonomy" id="993615"/>
    <lineage>
        <taxon>Eukaryota</taxon>
        <taxon>Fungi</taxon>
        <taxon>Fungi incertae sedis</taxon>
        <taxon>Microsporidia</taxon>
        <taxon>Nosematidae</taxon>
        <taxon>Vittaforma</taxon>
    </lineage>
</organism>
<dbReference type="GO" id="GO:0003724">
    <property type="term" value="F:RNA helicase activity"/>
    <property type="evidence" value="ECO:0007669"/>
    <property type="project" value="InterPro"/>
</dbReference>
<keyword evidence="8" id="KW-1185">Reference proteome</keyword>
<dbReference type="PROSITE" id="PS51195">
    <property type="entry name" value="Q_MOTIF"/>
    <property type="match status" value="1"/>
</dbReference>
<dbReference type="InterPro" id="IPR014014">
    <property type="entry name" value="RNA_helicase_DEAD_Q_motif"/>
</dbReference>
<dbReference type="HOGENOM" id="CLU_2225252_0_0_1"/>
<dbReference type="SUPFAM" id="SSF52540">
    <property type="entry name" value="P-loop containing nucleoside triphosphate hydrolases"/>
    <property type="match status" value="1"/>
</dbReference>
<dbReference type="GO" id="GO:0003676">
    <property type="term" value="F:nucleic acid binding"/>
    <property type="evidence" value="ECO:0007669"/>
    <property type="project" value="InterPro"/>
</dbReference>
<keyword evidence="3" id="KW-0347">Helicase</keyword>
<keyword evidence="2" id="KW-0378">Hydrolase</keyword>
<evidence type="ECO:0000256" key="2">
    <source>
        <dbReference type="ARBA" id="ARBA00022801"/>
    </source>
</evidence>
<dbReference type="GO" id="GO:0016787">
    <property type="term" value="F:hydrolase activity"/>
    <property type="evidence" value="ECO:0007669"/>
    <property type="project" value="UniProtKB-KW"/>
</dbReference>
<dbReference type="InterPro" id="IPR027417">
    <property type="entry name" value="P-loop_NTPase"/>
</dbReference>
<dbReference type="EMBL" id="JH370146">
    <property type="protein sequence ID" value="ELA41291.1"/>
    <property type="molecule type" value="Genomic_DNA"/>
</dbReference>
<evidence type="ECO:0000256" key="1">
    <source>
        <dbReference type="ARBA" id="ARBA00022741"/>
    </source>
</evidence>
<dbReference type="Pfam" id="PF00270">
    <property type="entry name" value="DEAD"/>
    <property type="match status" value="1"/>
</dbReference>
<dbReference type="RefSeq" id="XP_007605109.1">
    <property type="nucleotide sequence ID" value="XM_007605047.1"/>
</dbReference>